<sequence>MPMKRFIKGEHRGQSALLPESLDDYVAETNPVRMVVVFVDELDLGQLGFEGVIPAETGRPSYHPADLLKIYIYGYLNSIQSSRRFEREARRNVELMRLTRRLMPDIKNIANSRKDKGNPRRLSAVRDAVPAAWLFSEALVAIDGSDG</sequence>
<dbReference type="PATRIC" id="fig|1196835.3.peg.2509"/>
<name>I4CUG8_STUST</name>
<feature type="domain" description="Transposase InsH N-terminal" evidence="1">
    <location>
        <begin position="21"/>
        <end position="114"/>
    </location>
</feature>
<protein>
    <submittedName>
        <fullName evidence="2">Transposase</fullName>
    </submittedName>
</protein>
<dbReference type="KEGG" id="psc:A458_12450"/>
<dbReference type="PANTHER" id="PTHR33408">
    <property type="entry name" value="TRANSPOSASE"/>
    <property type="match status" value="1"/>
</dbReference>
<dbReference type="PANTHER" id="PTHR33408:SF2">
    <property type="entry name" value="TRANSPOSASE DDE DOMAIN-CONTAINING PROTEIN"/>
    <property type="match status" value="1"/>
</dbReference>
<dbReference type="Proteomes" id="UP000006063">
    <property type="component" value="Chromosome"/>
</dbReference>
<dbReference type="HOGENOM" id="CLU_021293_1_1_6"/>
<dbReference type="EMBL" id="CP003677">
    <property type="protein sequence ID" value="AFM33725.1"/>
    <property type="molecule type" value="Genomic_DNA"/>
</dbReference>
<dbReference type="InterPro" id="IPR008490">
    <property type="entry name" value="Transposase_InsH_N"/>
</dbReference>
<reference evidence="2 3" key="1">
    <citation type="journal article" date="2012" name="J. Bacteriol.">
        <title>Complete Genome Sequence of the Naphthalene-Degrading Bacterium Pseudomonas stutzeri AN10 (CCUG 29243).</title>
        <authorList>
            <person name="Brunet-Galmes I."/>
            <person name="Busquets A."/>
            <person name="Pena A."/>
            <person name="Gomila M."/>
            <person name="Nogales B."/>
            <person name="Garcia-Valdes E."/>
            <person name="Lalucat J."/>
            <person name="Bennasar A."/>
            <person name="Bosch R."/>
        </authorList>
    </citation>
    <scope>NUCLEOTIDE SEQUENCE [LARGE SCALE GENOMIC DNA]</scope>
    <source>
        <strain evidence="2 3">CCUG 29243</strain>
    </source>
</reference>
<evidence type="ECO:0000313" key="3">
    <source>
        <dbReference type="Proteomes" id="UP000006063"/>
    </source>
</evidence>
<proteinExistence type="predicted"/>
<accession>I4CUG8</accession>
<organism evidence="2 3">
    <name type="scientific">Stutzerimonas stutzeri CCUG 29243</name>
    <dbReference type="NCBI Taxonomy" id="1196835"/>
    <lineage>
        <taxon>Bacteria</taxon>
        <taxon>Pseudomonadati</taxon>
        <taxon>Pseudomonadota</taxon>
        <taxon>Gammaproteobacteria</taxon>
        <taxon>Pseudomonadales</taxon>
        <taxon>Pseudomonadaceae</taxon>
        <taxon>Stutzerimonas</taxon>
    </lineage>
</organism>
<dbReference type="eggNOG" id="COG3666">
    <property type="taxonomic scope" value="Bacteria"/>
</dbReference>
<evidence type="ECO:0000259" key="1">
    <source>
        <dbReference type="Pfam" id="PF05598"/>
    </source>
</evidence>
<evidence type="ECO:0000313" key="2">
    <source>
        <dbReference type="EMBL" id="AFM33725.1"/>
    </source>
</evidence>
<gene>
    <name evidence="2" type="ORF">A458_12450</name>
</gene>
<dbReference type="AlphaFoldDB" id="I4CUG8"/>
<dbReference type="Pfam" id="PF05598">
    <property type="entry name" value="DUF772"/>
    <property type="match status" value="1"/>
</dbReference>